<evidence type="ECO:0000313" key="3">
    <source>
        <dbReference type="EMBL" id="OHA20988.1"/>
    </source>
</evidence>
<protein>
    <recommendedName>
        <fullName evidence="5">Methyltransferase</fullName>
    </recommendedName>
</protein>
<dbReference type="SUPFAM" id="SSF53335">
    <property type="entry name" value="S-adenosyl-L-methionine-dependent methyltransferases"/>
    <property type="match status" value="1"/>
</dbReference>
<dbReference type="Gene3D" id="6.20.50.110">
    <property type="entry name" value="Methyltransferase, zinc-binding domain"/>
    <property type="match status" value="1"/>
</dbReference>
<feature type="domain" description="C-methyltransferase" evidence="2">
    <location>
        <begin position="243"/>
        <end position="398"/>
    </location>
</feature>
<dbReference type="Pfam" id="PF13489">
    <property type="entry name" value="Methyltransf_23"/>
    <property type="match status" value="1"/>
</dbReference>
<dbReference type="InterPro" id="IPR013691">
    <property type="entry name" value="MeTrfase_14"/>
</dbReference>
<dbReference type="InterPro" id="IPR038576">
    <property type="entry name" value="Methyltransf_Zn-bd_dom_put_sf"/>
</dbReference>
<evidence type="ECO:0008006" key="5">
    <source>
        <dbReference type="Google" id="ProtNLM"/>
    </source>
</evidence>
<gene>
    <name evidence="3" type="ORF">A2W52_01140</name>
</gene>
<comment type="caution">
    <text evidence="3">The sequence shown here is derived from an EMBL/GenBank/DDBJ whole genome shotgun (WGS) entry which is preliminary data.</text>
</comment>
<proteinExistence type="predicted"/>
<dbReference type="InterPro" id="IPR029063">
    <property type="entry name" value="SAM-dependent_MTases_sf"/>
</dbReference>
<evidence type="ECO:0000313" key="4">
    <source>
        <dbReference type="Proteomes" id="UP000176493"/>
    </source>
</evidence>
<dbReference type="PANTHER" id="PTHR43861">
    <property type="entry name" value="TRANS-ACONITATE 2-METHYLTRANSFERASE-RELATED"/>
    <property type="match status" value="1"/>
</dbReference>
<sequence length="403" mass="45204">MSCFICNNTNLFAFLDLGQQPPSDAFLRREDLEKPEARFPLSLNFCEECGLVQLGHIVDPKVLFTEYVYTTGMNNSLRENFKMLVEKLVKRFKLGKNDFAIDIGSNDGTLLQNYAPFGVQTLGIDPSSASLLAKEKGIPTLTAFFNEETASEVKKEYKTADVITATNVFAHVADLHSFLRGVKFLLAPSGVFVSESGYLLDMLETLGYDAIYHEHLRYYALHPLARLFAQYGMEIFDAERIPSHNGSIRVFAARKGAYPVAQSIGELLALEESAKLREKETLMQFAKRVHEHKHALRKLISDIRTSGKRAVGIGAPAKGNTLLNFCGFGVKEIEYLAEKSELKIGLFAPGSRIPVVAEERLFRDQPDYALLLSWNLSDELIPKLRNKGYRGKFIVLFPEVHVV</sequence>
<organism evidence="3 4">
    <name type="scientific">Candidatus Taylorbacteria bacterium RIFCSPHIGHO2_02_49_25</name>
    <dbReference type="NCBI Taxonomy" id="1802305"/>
    <lineage>
        <taxon>Bacteria</taxon>
        <taxon>Candidatus Tayloriibacteriota</taxon>
    </lineage>
</organism>
<dbReference type="Proteomes" id="UP000176493">
    <property type="component" value="Unassembled WGS sequence"/>
</dbReference>
<dbReference type="InterPro" id="IPR013630">
    <property type="entry name" value="Methyltransf_Zn-bd_dom_put"/>
</dbReference>
<reference evidence="3 4" key="1">
    <citation type="journal article" date="2016" name="Nat. Commun.">
        <title>Thousands of microbial genomes shed light on interconnected biogeochemical processes in an aquifer system.</title>
        <authorList>
            <person name="Anantharaman K."/>
            <person name="Brown C.T."/>
            <person name="Hug L.A."/>
            <person name="Sharon I."/>
            <person name="Castelle C.J."/>
            <person name="Probst A.J."/>
            <person name="Thomas B.C."/>
            <person name="Singh A."/>
            <person name="Wilkins M.J."/>
            <person name="Karaoz U."/>
            <person name="Brodie E.L."/>
            <person name="Williams K.H."/>
            <person name="Hubbard S.S."/>
            <person name="Banfield J.F."/>
        </authorList>
    </citation>
    <scope>NUCLEOTIDE SEQUENCE [LARGE SCALE GENOMIC DNA]</scope>
</reference>
<dbReference type="PANTHER" id="PTHR43861:SF5">
    <property type="entry name" value="BLL5978 PROTEIN"/>
    <property type="match status" value="1"/>
</dbReference>
<feature type="domain" description="Methyltransferase putative zinc binding" evidence="1">
    <location>
        <begin position="3"/>
        <end position="64"/>
    </location>
</feature>
<dbReference type="Gene3D" id="6.10.250.3100">
    <property type="match status" value="1"/>
</dbReference>
<dbReference type="EMBL" id="MHRJ01000055">
    <property type="protein sequence ID" value="OHA20988.1"/>
    <property type="molecule type" value="Genomic_DNA"/>
</dbReference>
<name>A0A1G2MAU6_9BACT</name>
<dbReference type="Gene3D" id="3.40.50.720">
    <property type="entry name" value="NAD(P)-binding Rossmann-like Domain"/>
    <property type="match status" value="1"/>
</dbReference>
<evidence type="ECO:0000259" key="1">
    <source>
        <dbReference type="Pfam" id="PF08421"/>
    </source>
</evidence>
<dbReference type="AlphaFoldDB" id="A0A1G2MAU6"/>
<dbReference type="Pfam" id="PF08484">
    <property type="entry name" value="Methyltransf_14"/>
    <property type="match status" value="1"/>
</dbReference>
<accession>A0A1G2MAU6</accession>
<dbReference type="Gene3D" id="3.40.50.150">
    <property type="entry name" value="Vaccinia Virus protein VP39"/>
    <property type="match status" value="1"/>
</dbReference>
<evidence type="ECO:0000259" key="2">
    <source>
        <dbReference type="Pfam" id="PF08484"/>
    </source>
</evidence>
<dbReference type="Pfam" id="PF08421">
    <property type="entry name" value="Methyltransf_13"/>
    <property type="match status" value="1"/>
</dbReference>